<accession>A0A087SAL4</accession>
<dbReference type="RefSeq" id="XP_011395633.1">
    <property type="nucleotide sequence ID" value="XM_011397331.1"/>
</dbReference>
<dbReference type="GeneID" id="23614350"/>
<name>A0A087SAL4_AUXPR</name>
<dbReference type="KEGG" id="apro:F751_2959"/>
<dbReference type="AlphaFoldDB" id="A0A087SAL4"/>
<sequence length="52" mass="5547">MLSMGKEISFSRLDLMLPSRGASEHTPAETRASPSGMAHPPSWCSAKSSKSI</sequence>
<reference evidence="2 3" key="1">
    <citation type="journal article" date="2014" name="BMC Genomics">
        <title>Oil accumulation mechanisms of the oleaginous microalga Chlorella protothecoides revealed through its genome, transcriptomes, and proteomes.</title>
        <authorList>
            <person name="Gao C."/>
            <person name="Wang Y."/>
            <person name="Shen Y."/>
            <person name="Yan D."/>
            <person name="He X."/>
            <person name="Dai J."/>
            <person name="Wu Q."/>
        </authorList>
    </citation>
    <scope>NUCLEOTIDE SEQUENCE [LARGE SCALE GENOMIC DNA]</scope>
    <source>
        <strain evidence="2 3">0710</strain>
    </source>
</reference>
<proteinExistence type="predicted"/>
<evidence type="ECO:0000313" key="2">
    <source>
        <dbReference type="EMBL" id="KFM22768.1"/>
    </source>
</evidence>
<gene>
    <name evidence="2" type="ORF">F751_2959</name>
</gene>
<evidence type="ECO:0000256" key="1">
    <source>
        <dbReference type="SAM" id="MobiDB-lite"/>
    </source>
</evidence>
<dbReference type="EMBL" id="KL662081">
    <property type="protein sequence ID" value="KFM22768.1"/>
    <property type="molecule type" value="Genomic_DNA"/>
</dbReference>
<feature type="region of interest" description="Disordered" evidence="1">
    <location>
        <begin position="19"/>
        <end position="52"/>
    </location>
</feature>
<evidence type="ECO:0000313" key="3">
    <source>
        <dbReference type="Proteomes" id="UP000028924"/>
    </source>
</evidence>
<dbReference type="Proteomes" id="UP000028924">
    <property type="component" value="Unassembled WGS sequence"/>
</dbReference>
<organism evidence="2 3">
    <name type="scientific">Auxenochlorella protothecoides</name>
    <name type="common">Green microalga</name>
    <name type="synonym">Chlorella protothecoides</name>
    <dbReference type="NCBI Taxonomy" id="3075"/>
    <lineage>
        <taxon>Eukaryota</taxon>
        <taxon>Viridiplantae</taxon>
        <taxon>Chlorophyta</taxon>
        <taxon>core chlorophytes</taxon>
        <taxon>Trebouxiophyceae</taxon>
        <taxon>Chlorellales</taxon>
        <taxon>Chlorellaceae</taxon>
        <taxon>Auxenochlorella</taxon>
    </lineage>
</organism>
<keyword evidence="3" id="KW-1185">Reference proteome</keyword>
<protein>
    <submittedName>
        <fullName evidence="2">Uncharacterized protein</fullName>
    </submittedName>
</protein>